<feature type="non-terminal residue" evidence="2">
    <location>
        <position position="33"/>
    </location>
</feature>
<protein>
    <submittedName>
        <fullName evidence="2">PspA/IM30 family protein</fullName>
    </submittedName>
</protein>
<evidence type="ECO:0000313" key="3">
    <source>
        <dbReference type="Proteomes" id="UP000553059"/>
    </source>
</evidence>
<dbReference type="Pfam" id="PF04012">
    <property type="entry name" value="PspA_IM30"/>
    <property type="match status" value="1"/>
</dbReference>
<proteinExistence type="inferred from homology"/>
<organism evidence="2 3">
    <name type="scientific">Desulfitobacterium dehalogenans</name>
    <dbReference type="NCBI Taxonomy" id="36854"/>
    <lineage>
        <taxon>Bacteria</taxon>
        <taxon>Bacillati</taxon>
        <taxon>Bacillota</taxon>
        <taxon>Clostridia</taxon>
        <taxon>Eubacteriales</taxon>
        <taxon>Desulfitobacteriaceae</taxon>
        <taxon>Desulfitobacterium</taxon>
    </lineage>
</organism>
<evidence type="ECO:0000313" key="2">
    <source>
        <dbReference type="EMBL" id="HHY26819.1"/>
    </source>
</evidence>
<dbReference type="AlphaFoldDB" id="A0A7C7D9M6"/>
<sequence>MSLFKRVSDNIRANLNSLLDKAEDPEKMLDQYL</sequence>
<evidence type="ECO:0000256" key="1">
    <source>
        <dbReference type="ARBA" id="ARBA00043985"/>
    </source>
</evidence>
<accession>A0A7C7D9M6</accession>
<dbReference type="InterPro" id="IPR007157">
    <property type="entry name" value="PspA_VIPP1"/>
</dbReference>
<dbReference type="Proteomes" id="UP000553059">
    <property type="component" value="Unassembled WGS sequence"/>
</dbReference>
<comment type="similarity">
    <text evidence="1">Belongs to the PspA/Vipp/IM30 family.</text>
</comment>
<name>A0A7C7D9M6_9FIRM</name>
<gene>
    <name evidence="2" type="ORF">GX523_08760</name>
</gene>
<reference evidence="2 3" key="1">
    <citation type="journal article" date="2020" name="Biotechnol. Biofuels">
        <title>New insights from the biogas microbiome by comprehensive genome-resolved metagenomics of nearly 1600 species originating from multiple anaerobic digesters.</title>
        <authorList>
            <person name="Campanaro S."/>
            <person name="Treu L."/>
            <person name="Rodriguez-R L.M."/>
            <person name="Kovalovszki A."/>
            <person name="Ziels R.M."/>
            <person name="Maus I."/>
            <person name="Zhu X."/>
            <person name="Kougias P.G."/>
            <person name="Basile A."/>
            <person name="Luo G."/>
            <person name="Schluter A."/>
            <person name="Konstantinidis K.T."/>
            <person name="Angelidaki I."/>
        </authorList>
    </citation>
    <scope>NUCLEOTIDE SEQUENCE [LARGE SCALE GENOMIC DNA]</scope>
    <source>
        <strain evidence="2">AS05jafATM_4</strain>
    </source>
</reference>
<comment type="caution">
    <text evidence="2">The sequence shown here is derived from an EMBL/GenBank/DDBJ whole genome shotgun (WGS) entry which is preliminary data.</text>
</comment>
<dbReference type="EMBL" id="DUTF01000202">
    <property type="protein sequence ID" value="HHY26819.1"/>
    <property type="molecule type" value="Genomic_DNA"/>
</dbReference>